<evidence type="ECO:0000259" key="3">
    <source>
        <dbReference type="PROSITE" id="PS50835"/>
    </source>
</evidence>
<evidence type="ECO:0000256" key="2">
    <source>
        <dbReference type="SAM" id="SignalP"/>
    </source>
</evidence>
<dbReference type="SMART" id="SM00409">
    <property type="entry name" value="IG"/>
    <property type="match status" value="1"/>
</dbReference>
<dbReference type="InterPro" id="IPR007110">
    <property type="entry name" value="Ig-like_dom"/>
</dbReference>
<dbReference type="EMBL" id="VWYI01019496">
    <property type="protein sequence ID" value="NXQ56672.1"/>
    <property type="molecule type" value="Genomic_DNA"/>
</dbReference>
<dbReference type="InterPro" id="IPR036179">
    <property type="entry name" value="Ig-like_dom_sf"/>
</dbReference>
<feature type="non-terminal residue" evidence="4">
    <location>
        <position position="217"/>
    </location>
</feature>
<dbReference type="PANTHER" id="PTHR15193">
    <property type="entry name" value="CD83 ANTIGEN"/>
    <property type="match status" value="1"/>
</dbReference>
<sequence>MSLGVCTLLIILCDAWCLICGTSVMIPDVAVRCAEEAMLPCKTLQDSSISYETASWYKMAGDSEGTTWEVLDVESHYPQEVGGSLELSNDTSFSLRIKNVTSRNSGTYKCTLRGQNGERNLSSTVTLKVTGCPGIEEDKLKKYKGELLMLTCLGIFYLLLIFFTCTCLRKESISPNYQKNRPDMKHMLTLINIHEITTFQHLKSDSTCKNELTSSSV</sequence>
<evidence type="ECO:0000313" key="4">
    <source>
        <dbReference type="EMBL" id="NXQ56672.1"/>
    </source>
</evidence>
<name>A0A7L2E5S6_ANTMN</name>
<organism evidence="4 5">
    <name type="scientific">Anthoscopus minutus</name>
    <name type="common">Southern penduline-tit</name>
    <dbReference type="NCBI Taxonomy" id="156561"/>
    <lineage>
        <taxon>Eukaryota</taxon>
        <taxon>Metazoa</taxon>
        <taxon>Chordata</taxon>
        <taxon>Craniata</taxon>
        <taxon>Vertebrata</taxon>
        <taxon>Euteleostomi</taxon>
        <taxon>Archelosauria</taxon>
        <taxon>Archosauria</taxon>
        <taxon>Dinosauria</taxon>
        <taxon>Saurischia</taxon>
        <taxon>Theropoda</taxon>
        <taxon>Coelurosauria</taxon>
        <taxon>Aves</taxon>
        <taxon>Neognathae</taxon>
        <taxon>Neoaves</taxon>
        <taxon>Telluraves</taxon>
        <taxon>Australaves</taxon>
        <taxon>Passeriformes</taxon>
        <taxon>Paridae</taxon>
        <taxon>Anthoscopus</taxon>
    </lineage>
</organism>
<dbReference type="PANTHER" id="PTHR15193:SF1">
    <property type="entry name" value="CD83 ANTIGEN"/>
    <property type="match status" value="1"/>
</dbReference>
<evidence type="ECO:0000256" key="1">
    <source>
        <dbReference type="SAM" id="Phobius"/>
    </source>
</evidence>
<feature type="chain" id="PRO_5029809503" evidence="2">
    <location>
        <begin position="18"/>
        <end position="217"/>
    </location>
</feature>
<dbReference type="SMART" id="SM00406">
    <property type="entry name" value="IGv"/>
    <property type="match status" value="1"/>
</dbReference>
<dbReference type="Proteomes" id="UP000554720">
    <property type="component" value="Unassembled WGS sequence"/>
</dbReference>
<dbReference type="AlphaFoldDB" id="A0A7L2E5S6"/>
<feature type="transmembrane region" description="Helical" evidence="1">
    <location>
        <begin position="147"/>
        <end position="168"/>
    </location>
</feature>
<evidence type="ECO:0000313" key="5">
    <source>
        <dbReference type="Proteomes" id="UP000554720"/>
    </source>
</evidence>
<keyword evidence="1" id="KW-0812">Transmembrane</keyword>
<dbReference type="InterPro" id="IPR013783">
    <property type="entry name" value="Ig-like_fold"/>
</dbReference>
<dbReference type="InterPro" id="IPR003599">
    <property type="entry name" value="Ig_sub"/>
</dbReference>
<feature type="non-terminal residue" evidence="4">
    <location>
        <position position="1"/>
    </location>
</feature>
<keyword evidence="5" id="KW-1185">Reference proteome</keyword>
<keyword evidence="1" id="KW-1133">Transmembrane helix</keyword>
<proteinExistence type="predicted"/>
<comment type="caution">
    <text evidence="4">The sequence shown here is derived from an EMBL/GenBank/DDBJ whole genome shotgun (WGS) entry which is preliminary data.</text>
</comment>
<dbReference type="Pfam" id="PF07686">
    <property type="entry name" value="V-set"/>
    <property type="match status" value="1"/>
</dbReference>
<protein>
    <submittedName>
        <fullName evidence="4">CD83 protein</fullName>
    </submittedName>
</protein>
<dbReference type="SUPFAM" id="SSF48726">
    <property type="entry name" value="Immunoglobulin"/>
    <property type="match status" value="1"/>
</dbReference>
<accession>A0A7L2E5S6</accession>
<feature type="signal peptide" evidence="2">
    <location>
        <begin position="1"/>
        <end position="17"/>
    </location>
</feature>
<keyword evidence="1" id="KW-0472">Membrane</keyword>
<reference evidence="4 5" key="1">
    <citation type="submission" date="2019-09" db="EMBL/GenBank/DDBJ databases">
        <title>Bird 10,000 Genomes (B10K) Project - Family phase.</title>
        <authorList>
            <person name="Zhang G."/>
        </authorList>
    </citation>
    <scope>NUCLEOTIDE SEQUENCE [LARGE SCALE GENOMIC DNA]</scope>
    <source>
        <strain evidence="4">B10K-DU-011-42</strain>
        <tissue evidence="4">Muscle</tissue>
    </source>
</reference>
<dbReference type="PROSITE" id="PS50835">
    <property type="entry name" value="IG_LIKE"/>
    <property type="match status" value="1"/>
</dbReference>
<dbReference type="InterPro" id="IPR013106">
    <property type="entry name" value="Ig_V-set"/>
</dbReference>
<dbReference type="Gene3D" id="2.60.40.10">
    <property type="entry name" value="Immunoglobulins"/>
    <property type="match status" value="1"/>
</dbReference>
<keyword evidence="2" id="KW-0732">Signal</keyword>
<feature type="domain" description="Ig-like" evidence="3">
    <location>
        <begin position="35"/>
        <end position="126"/>
    </location>
</feature>
<dbReference type="OrthoDB" id="9422899at2759"/>
<gene>
    <name evidence="4" type="primary">Cd83</name>
    <name evidence="4" type="ORF">ANTMIN_R06919</name>
</gene>